<organism evidence="6 7">
    <name type="scientific">Erythrobacter longus</name>
    <dbReference type="NCBI Taxonomy" id="1044"/>
    <lineage>
        <taxon>Bacteria</taxon>
        <taxon>Pseudomonadati</taxon>
        <taxon>Pseudomonadota</taxon>
        <taxon>Alphaproteobacteria</taxon>
        <taxon>Sphingomonadales</taxon>
        <taxon>Erythrobacteraceae</taxon>
        <taxon>Erythrobacter/Porphyrobacter group</taxon>
        <taxon>Erythrobacter</taxon>
    </lineage>
</organism>
<dbReference type="PRINTS" id="PR00133">
    <property type="entry name" value="GLHYDRLASE3"/>
</dbReference>
<dbReference type="PANTHER" id="PTHR30620">
    <property type="entry name" value="PERIPLASMIC BETA-GLUCOSIDASE-RELATED"/>
    <property type="match status" value="1"/>
</dbReference>
<feature type="domain" description="ExoP galactose-binding-like" evidence="5">
    <location>
        <begin position="693"/>
        <end position="843"/>
    </location>
</feature>
<dbReference type="InterPro" id="IPR017853">
    <property type="entry name" value="GH"/>
</dbReference>
<dbReference type="GO" id="GO:0008422">
    <property type="term" value="F:beta-glucosidase activity"/>
    <property type="evidence" value="ECO:0007669"/>
    <property type="project" value="TreeGrafter"/>
</dbReference>
<dbReference type="Gene3D" id="3.40.50.1700">
    <property type="entry name" value="Glycoside hydrolase family 3 C-terminal domain"/>
    <property type="match status" value="1"/>
</dbReference>
<evidence type="ECO:0000259" key="4">
    <source>
        <dbReference type="Pfam" id="PF01915"/>
    </source>
</evidence>
<feature type="signal peptide" evidence="2">
    <location>
        <begin position="1"/>
        <end position="19"/>
    </location>
</feature>
<gene>
    <name evidence="6" type="ORF">EH31_11995</name>
</gene>
<evidence type="ECO:0000313" key="7">
    <source>
        <dbReference type="Proteomes" id="UP000027647"/>
    </source>
</evidence>
<evidence type="ECO:0000259" key="5">
    <source>
        <dbReference type="Pfam" id="PF18559"/>
    </source>
</evidence>
<dbReference type="Pfam" id="PF18559">
    <property type="entry name" value="Exop_C"/>
    <property type="match status" value="1"/>
</dbReference>
<dbReference type="eggNOG" id="COG1472">
    <property type="taxonomic scope" value="Bacteria"/>
</dbReference>
<proteinExistence type="predicted"/>
<dbReference type="PROSITE" id="PS51257">
    <property type="entry name" value="PROKAR_LIPOPROTEIN"/>
    <property type="match status" value="1"/>
</dbReference>
<feature type="domain" description="Glycoside hydrolase family 3 N-terminal" evidence="3">
    <location>
        <begin position="84"/>
        <end position="408"/>
    </location>
</feature>
<protein>
    <recommendedName>
        <fullName evidence="8">1,4-beta-D-glucan glucohydrolase</fullName>
    </recommendedName>
</protein>
<evidence type="ECO:0000256" key="2">
    <source>
        <dbReference type="SAM" id="SignalP"/>
    </source>
</evidence>
<dbReference type="SUPFAM" id="SSF51445">
    <property type="entry name" value="(Trans)glycosidases"/>
    <property type="match status" value="1"/>
</dbReference>
<dbReference type="InterPro" id="IPR036962">
    <property type="entry name" value="Glyco_hydro_3_N_sf"/>
</dbReference>
<evidence type="ECO:0000256" key="1">
    <source>
        <dbReference type="ARBA" id="ARBA00022801"/>
    </source>
</evidence>
<dbReference type="InterPro" id="IPR036881">
    <property type="entry name" value="Glyco_hydro_3_C_sf"/>
</dbReference>
<dbReference type="InterPro" id="IPR002772">
    <property type="entry name" value="Glyco_hydro_3_C"/>
</dbReference>
<dbReference type="Pfam" id="PF01915">
    <property type="entry name" value="Glyco_hydro_3_C"/>
    <property type="match status" value="1"/>
</dbReference>
<comment type="caution">
    <text evidence="6">The sequence shown here is derived from an EMBL/GenBank/DDBJ whole genome shotgun (WGS) entry which is preliminary data.</text>
</comment>
<reference evidence="6 7" key="1">
    <citation type="submission" date="2014-04" db="EMBL/GenBank/DDBJ databases">
        <title>A comprehensive comparison of genomes of Erythrobacter spp. strains.</title>
        <authorList>
            <person name="Zheng Q."/>
        </authorList>
    </citation>
    <scope>NUCLEOTIDE SEQUENCE [LARGE SCALE GENOMIC DNA]</scope>
    <source>
        <strain evidence="6 7">DSM 6997</strain>
    </source>
</reference>
<dbReference type="InterPro" id="IPR051915">
    <property type="entry name" value="Cellulose_Degrad_GH3"/>
</dbReference>
<dbReference type="InterPro" id="IPR041443">
    <property type="entry name" value="Exop_C"/>
</dbReference>
<feature type="domain" description="Glycoside hydrolase family 3 C-terminal" evidence="4">
    <location>
        <begin position="449"/>
        <end position="659"/>
    </location>
</feature>
<evidence type="ECO:0000259" key="3">
    <source>
        <dbReference type="Pfam" id="PF00933"/>
    </source>
</evidence>
<keyword evidence="2" id="KW-0732">Signal</keyword>
<dbReference type="Proteomes" id="UP000027647">
    <property type="component" value="Unassembled WGS sequence"/>
</dbReference>
<evidence type="ECO:0008006" key="8">
    <source>
        <dbReference type="Google" id="ProtNLM"/>
    </source>
</evidence>
<evidence type="ECO:0000313" key="6">
    <source>
        <dbReference type="EMBL" id="KEO89868.1"/>
    </source>
</evidence>
<keyword evidence="7" id="KW-1185">Reference proteome</keyword>
<dbReference type="Gene3D" id="3.20.20.300">
    <property type="entry name" value="Glycoside hydrolase, family 3, N-terminal domain"/>
    <property type="match status" value="1"/>
</dbReference>
<dbReference type="InterPro" id="IPR001764">
    <property type="entry name" value="Glyco_hydro_3_N"/>
</dbReference>
<keyword evidence="1" id="KW-0378">Hydrolase</keyword>
<dbReference type="PANTHER" id="PTHR30620:SF77">
    <property type="entry name" value="LYSOSOMAL BETA GLUCOSIDASE-LIKE"/>
    <property type="match status" value="1"/>
</dbReference>
<accession>A0A074MDE1</accession>
<dbReference type="SUPFAM" id="SSF52279">
    <property type="entry name" value="Beta-D-glucan exohydrolase, C-terminal domain"/>
    <property type="match status" value="1"/>
</dbReference>
<name>A0A074MDE1_ERYLO</name>
<dbReference type="STRING" id="1044.EH31_11995"/>
<dbReference type="RefSeq" id="WP_034960439.1">
    <property type="nucleotide sequence ID" value="NZ_JMIW01000004.1"/>
</dbReference>
<dbReference type="AlphaFoldDB" id="A0A074MDE1"/>
<sequence length="855" mass="90984">MSARFLGRTALITLLPALAACTLSSATTNVVSASVGQPAESTETGQYEQVRQAQIRPEIWPELGATPLNPAIEAQIDAIMAKMTLEQKVGQTIQADSASVTPEEVKQYRLGSVLSGGNSAPGPLPYADAQTWLNVADQYWEASTDTDGVEVAIPIIWGIDAVHGHTNLLGATVFPHNVGLGAARDPDLIERIMQVTAKELVVSGHDWTFAPTLAVPRDDRWGRGYEGFSEEPGIVVSYSDRIVEGLQGAFGSDDFLASGRVLSAAKHYVGDGATDGGRDQGDASITEEELRDIHALGYLPALEAQVQTVMVSFSSWQDIKMTGNRALITDVLKGRMNFNGFVVSDWNAHGQIPGCSNTDCPEAFNAGIDMFMAPDSWRGLYETQLAHARSGRISMERLDDAVRRILRVKLHYDLFNRGAPSTRAGAGDTSLLATAEHKAIAREAVRKSLVLLKNNNQTLPLAANQTVLVVGDGADSIAKASGGWTLSWQGGSHSNDEFPGGQSILDAIREAVQASGGTVIFDEDASGSHDADVVIAVYGEESYAEFQGDRPHLDWSDGAFDTAMLSKYREQGMPVVSVFLSGRPMWVNPEINASDAFVAAFLPGSEGGGVSDLLFQREPGFDFTGKLSFSWPRTADQATLNVGDEGYDPLFAFGYGLSYATTAQVAELSEVSGIDPNASSSGDVLFAGGQTPNPWSLYGIVGGTQTRLNSSSWDGGALVFSGYDRLAQEDSLQIEWRETSPLVRIASHAPVDFTRQSNGDMELAFFVRKTGDASTTLSVALGCETLAECGGGLSVPVTNGEWQEVRLSLACFKERGANLGAFSTGLLLASSAPASIGISDIRIAPDIDASKTCGA</sequence>
<dbReference type="Pfam" id="PF00933">
    <property type="entry name" value="Glyco_hydro_3"/>
    <property type="match status" value="1"/>
</dbReference>
<feature type="chain" id="PRO_5001697217" description="1,4-beta-D-glucan glucohydrolase" evidence="2">
    <location>
        <begin position="20"/>
        <end position="855"/>
    </location>
</feature>
<dbReference type="GO" id="GO:0009251">
    <property type="term" value="P:glucan catabolic process"/>
    <property type="evidence" value="ECO:0007669"/>
    <property type="project" value="TreeGrafter"/>
</dbReference>
<dbReference type="EMBL" id="JMIW01000004">
    <property type="protein sequence ID" value="KEO89868.1"/>
    <property type="molecule type" value="Genomic_DNA"/>
</dbReference>
<dbReference type="Gene3D" id="2.60.120.430">
    <property type="entry name" value="Galactose-binding lectin"/>
    <property type="match status" value="1"/>
</dbReference>